<dbReference type="OrthoDB" id="10250504at2759"/>
<name>A0A6A6E555_9PEZI</name>
<dbReference type="PANTHER" id="PTHR12709:SF5">
    <property type="entry name" value="DNA-DIRECTED RNA POLYMERASE I SUBUNIT RPA43"/>
    <property type="match status" value="1"/>
</dbReference>
<keyword evidence="11" id="KW-1185">Reference proteome</keyword>
<dbReference type="InterPro" id="IPR036898">
    <property type="entry name" value="RNA_pol_Rpb7-like_N_sf"/>
</dbReference>
<comment type="function">
    <text evidence="7">DNA-dependent RNA polymerase which catalyzes the transcription of DNA into RNA using the four ribonucleoside triphosphates as substrates.</text>
</comment>
<dbReference type="EMBL" id="ML994634">
    <property type="protein sequence ID" value="KAF2185300.1"/>
    <property type="molecule type" value="Genomic_DNA"/>
</dbReference>
<dbReference type="GO" id="GO:0006362">
    <property type="term" value="P:transcription elongation by RNA polymerase I"/>
    <property type="evidence" value="ECO:0007669"/>
    <property type="project" value="UniProtKB-ARBA"/>
</dbReference>
<accession>A0A6A6E555</accession>
<reference evidence="10" key="1">
    <citation type="journal article" date="2020" name="Stud. Mycol.">
        <title>101 Dothideomycetes genomes: a test case for predicting lifestyles and emergence of pathogens.</title>
        <authorList>
            <person name="Haridas S."/>
            <person name="Albert R."/>
            <person name="Binder M."/>
            <person name="Bloem J."/>
            <person name="Labutti K."/>
            <person name="Salamov A."/>
            <person name="Andreopoulos B."/>
            <person name="Baker S."/>
            <person name="Barry K."/>
            <person name="Bills G."/>
            <person name="Bluhm B."/>
            <person name="Cannon C."/>
            <person name="Castanera R."/>
            <person name="Culley D."/>
            <person name="Daum C."/>
            <person name="Ezra D."/>
            <person name="Gonzalez J."/>
            <person name="Henrissat B."/>
            <person name="Kuo A."/>
            <person name="Liang C."/>
            <person name="Lipzen A."/>
            <person name="Lutzoni F."/>
            <person name="Magnuson J."/>
            <person name="Mondo S."/>
            <person name="Nolan M."/>
            <person name="Ohm R."/>
            <person name="Pangilinan J."/>
            <person name="Park H.-J."/>
            <person name="Ramirez L."/>
            <person name="Alfaro M."/>
            <person name="Sun H."/>
            <person name="Tritt A."/>
            <person name="Yoshinaga Y."/>
            <person name="Zwiers L.-H."/>
            <person name="Turgeon B."/>
            <person name="Goodwin S."/>
            <person name="Spatafora J."/>
            <person name="Crous P."/>
            <person name="Grigoriev I."/>
        </authorList>
    </citation>
    <scope>NUCLEOTIDE SEQUENCE</scope>
    <source>
        <strain evidence="10">CBS 207.26</strain>
    </source>
</reference>
<evidence type="ECO:0000256" key="5">
    <source>
        <dbReference type="ARBA" id="ARBA00023163"/>
    </source>
</evidence>
<gene>
    <name evidence="10" type="ORF">K469DRAFT_576963</name>
</gene>
<protein>
    <recommendedName>
        <fullName evidence="7">DNA-directed RNA polymerase subunit</fullName>
    </recommendedName>
</protein>
<evidence type="ECO:0000256" key="2">
    <source>
        <dbReference type="ARBA" id="ARBA00005930"/>
    </source>
</evidence>
<comment type="subcellular location">
    <subcellularLocation>
        <location evidence="1">Nucleus</location>
        <location evidence="1">Nucleolus</location>
    </subcellularLocation>
</comment>
<evidence type="ECO:0000256" key="1">
    <source>
        <dbReference type="ARBA" id="ARBA00004604"/>
    </source>
</evidence>
<evidence type="ECO:0000256" key="4">
    <source>
        <dbReference type="ARBA" id="ARBA00022553"/>
    </source>
</evidence>
<evidence type="ECO:0000313" key="11">
    <source>
        <dbReference type="Proteomes" id="UP000800200"/>
    </source>
</evidence>
<feature type="domain" description="RPA43 OB" evidence="9">
    <location>
        <begin position="121"/>
        <end position="229"/>
    </location>
</feature>
<evidence type="ECO:0000313" key="10">
    <source>
        <dbReference type="EMBL" id="KAF2185300.1"/>
    </source>
</evidence>
<dbReference type="Gene3D" id="3.30.1490.120">
    <property type="entry name" value="RNA polymerase Rpb7-like, N-terminal domain"/>
    <property type="match status" value="1"/>
</dbReference>
<dbReference type="Proteomes" id="UP000800200">
    <property type="component" value="Unassembled WGS sequence"/>
</dbReference>
<dbReference type="GO" id="GO:0005736">
    <property type="term" value="C:RNA polymerase I complex"/>
    <property type="evidence" value="ECO:0007669"/>
    <property type="project" value="UniProtKB-ARBA"/>
</dbReference>
<keyword evidence="4" id="KW-0597">Phosphoprotein</keyword>
<dbReference type="Pfam" id="PF17875">
    <property type="entry name" value="RPA43_OB"/>
    <property type="match status" value="1"/>
</dbReference>
<sequence>MAPIPEVYPPLLHIETISQYIALPPASLATPLPSLCASIFSPLLLSYYPPARGIVLSYSNVKLSDQPPAPASKKRKSRHASHHDSSEESVEEREENVMLRVVDEYSAVYFWATADFLVFRPRRGEWIEGHVIHQSSSHITLSHLNAFSLSILRNNLPESWTFQSSSQRSPSPSPKGKKDGRREEEASGYWVDGDGIPIGDTLMVRIREVDMKAGKGSGKGFFRIEGSMLTDEEEKAKSGNGGRRSEKRGRGILREEGSVDGTNGEVMKVD</sequence>
<dbReference type="AlphaFoldDB" id="A0A6A6E555"/>
<dbReference type="GO" id="GO:0006361">
    <property type="term" value="P:transcription initiation at RNA polymerase I promoter"/>
    <property type="evidence" value="ECO:0007669"/>
    <property type="project" value="UniProtKB-ARBA"/>
</dbReference>
<keyword evidence="5 7" id="KW-0804">Transcription</keyword>
<evidence type="ECO:0000256" key="3">
    <source>
        <dbReference type="ARBA" id="ARBA00022478"/>
    </source>
</evidence>
<proteinExistence type="inferred from homology"/>
<organism evidence="10 11">
    <name type="scientific">Zopfia rhizophila CBS 207.26</name>
    <dbReference type="NCBI Taxonomy" id="1314779"/>
    <lineage>
        <taxon>Eukaryota</taxon>
        <taxon>Fungi</taxon>
        <taxon>Dikarya</taxon>
        <taxon>Ascomycota</taxon>
        <taxon>Pezizomycotina</taxon>
        <taxon>Dothideomycetes</taxon>
        <taxon>Dothideomycetes incertae sedis</taxon>
        <taxon>Zopfiaceae</taxon>
        <taxon>Zopfia</taxon>
    </lineage>
</organism>
<evidence type="ECO:0000256" key="8">
    <source>
        <dbReference type="SAM" id="MobiDB-lite"/>
    </source>
</evidence>
<feature type="region of interest" description="Disordered" evidence="8">
    <location>
        <begin position="160"/>
        <end position="190"/>
    </location>
</feature>
<feature type="compositionally biased region" description="Basic and acidic residues" evidence="8">
    <location>
        <begin position="176"/>
        <end position="185"/>
    </location>
</feature>
<feature type="compositionally biased region" description="Basic residues" evidence="8">
    <location>
        <begin position="72"/>
        <end position="81"/>
    </location>
</feature>
<dbReference type="PANTHER" id="PTHR12709">
    <property type="entry name" value="DNA-DIRECTED RNA POLYMERASE II, III"/>
    <property type="match status" value="1"/>
</dbReference>
<feature type="compositionally biased region" description="Basic and acidic residues" evidence="8">
    <location>
        <begin position="248"/>
        <end position="257"/>
    </location>
</feature>
<dbReference type="InterPro" id="IPR041178">
    <property type="entry name" value="RPA43_OB"/>
</dbReference>
<keyword evidence="6 7" id="KW-0539">Nucleus</keyword>
<feature type="region of interest" description="Disordered" evidence="8">
    <location>
        <begin position="65"/>
        <end position="94"/>
    </location>
</feature>
<dbReference type="Gene3D" id="2.40.50.1060">
    <property type="match status" value="1"/>
</dbReference>
<keyword evidence="3 7" id="KW-0240">DNA-directed RNA polymerase</keyword>
<dbReference type="InterPro" id="IPR045113">
    <property type="entry name" value="Rpb7-like"/>
</dbReference>
<dbReference type="FunFam" id="3.30.1490.120:FF:000004">
    <property type="entry name" value="RNA polymerase I subunit Rpa43"/>
    <property type="match status" value="1"/>
</dbReference>
<comment type="similarity">
    <text evidence="2">Belongs to the eukaryotic RPA43 RNA polymerase subunit family.</text>
</comment>
<feature type="region of interest" description="Disordered" evidence="8">
    <location>
        <begin position="225"/>
        <end position="270"/>
    </location>
</feature>
<evidence type="ECO:0000256" key="6">
    <source>
        <dbReference type="ARBA" id="ARBA00023242"/>
    </source>
</evidence>
<evidence type="ECO:0000256" key="7">
    <source>
        <dbReference type="RuleBase" id="RU369086"/>
    </source>
</evidence>
<evidence type="ECO:0000259" key="9">
    <source>
        <dbReference type="Pfam" id="PF17875"/>
    </source>
</evidence>